<dbReference type="Pfam" id="PF00510">
    <property type="entry name" value="COX3"/>
    <property type="match status" value="1"/>
</dbReference>
<dbReference type="PROSITE" id="PS50253">
    <property type="entry name" value="COX3"/>
    <property type="match status" value="1"/>
</dbReference>
<reference evidence="8" key="1">
    <citation type="submission" date="2018-05" db="EMBL/GenBank/DDBJ databases">
        <authorList>
            <person name="Lanie J.A."/>
            <person name="Ng W.-L."/>
            <person name="Kazmierczak K.M."/>
            <person name="Andrzejewski T.M."/>
            <person name="Davidsen T.M."/>
            <person name="Wayne K.J."/>
            <person name="Tettelin H."/>
            <person name="Glass J.I."/>
            <person name="Rusch D."/>
            <person name="Podicherti R."/>
            <person name="Tsui H.-C.T."/>
            <person name="Winkler M.E."/>
        </authorList>
    </citation>
    <scope>NUCLEOTIDE SEQUENCE</scope>
</reference>
<feature type="non-terminal residue" evidence="8">
    <location>
        <position position="158"/>
    </location>
</feature>
<feature type="transmembrane region" description="Helical" evidence="6">
    <location>
        <begin position="20"/>
        <end position="43"/>
    </location>
</feature>
<dbReference type="EMBL" id="UINC01078688">
    <property type="protein sequence ID" value="SVC20009.1"/>
    <property type="molecule type" value="Genomic_DNA"/>
</dbReference>
<feature type="transmembrane region" description="Helical" evidence="6">
    <location>
        <begin position="102"/>
        <end position="120"/>
    </location>
</feature>
<feature type="transmembrane region" description="Helical" evidence="6">
    <location>
        <begin position="71"/>
        <end position="90"/>
    </location>
</feature>
<keyword evidence="5 6" id="KW-0472">Membrane</keyword>
<dbReference type="InterPro" id="IPR035973">
    <property type="entry name" value="Cyt_c_oxidase_su3-like_sf"/>
</dbReference>
<comment type="similarity">
    <text evidence="2">Belongs to the cytochrome c oxidase subunit 3 family.</text>
</comment>
<dbReference type="InterPro" id="IPR013833">
    <property type="entry name" value="Cyt_c_oxidase_su3_a-hlx"/>
</dbReference>
<feature type="transmembrane region" description="Helical" evidence="6">
    <location>
        <begin position="140"/>
        <end position="157"/>
    </location>
</feature>
<accession>A0A382K743</accession>
<keyword evidence="3 6" id="KW-0812">Transmembrane</keyword>
<dbReference type="Gene3D" id="1.20.120.80">
    <property type="entry name" value="Cytochrome c oxidase, subunit III, four-helix bundle"/>
    <property type="match status" value="1"/>
</dbReference>
<sequence length="158" mass="17699">MEIPYNVELREDTGLYNSKLGIWLFLASEIMLFGGLFSAYILLRTGAPVWPPIGADGHSVLHMLKETVPHATFNTIVLIGSSVTMVMAWVSLKQKELAKYKMYMGITIACACIFLIVKYFEYSHKIHEGFVPAHDTYMAQYFTLTGLHGLHIIGGIIV</sequence>
<evidence type="ECO:0000256" key="6">
    <source>
        <dbReference type="SAM" id="Phobius"/>
    </source>
</evidence>
<evidence type="ECO:0000256" key="1">
    <source>
        <dbReference type="ARBA" id="ARBA00004141"/>
    </source>
</evidence>
<dbReference type="GO" id="GO:0004129">
    <property type="term" value="F:cytochrome-c oxidase activity"/>
    <property type="evidence" value="ECO:0007669"/>
    <property type="project" value="InterPro"/>
</dbReference>
<proteinExistence type="inferred from homology"/>
<dbReference type="SUPFAM" id="SSF81452">
    <property type="entry name" value="Cytochrome c oxidase subunit III-like"/>
    <property type="match status" value="1"/>
</dbReference>
<evidence type="ECO:0000256" key="5">
    <source>
        <dbReference type="ARBA" id="ARBA00023136"/>
    </source>
</evidence>
<evidence type="ECO:0000256" key="3">
    <source>
        <dbReference type="ARBA" id="ARBA00022692"/>
    </source>
</evidence>
<feature type="domain" description="Heme-copper oxidase subunit III family profile" evidence="7">
    <location>
        <begin position="1"/>
        <end position="158"/>
    </location>
</feature>
<dbReference type="AlphaFoldDB" id="A0A382K743"/>
<dbReference type="InterPro" id="IPR000298">
    <property type="entry name" value="Cyt_c_oxidase-like_su3"/>
</dbReference>
<name>A0A382K743_9ZZZZ</name>
<dbReference type="PANTHER" id="PTHR11403:SF6">
    <property type="entry name" value="NITRIC OXIDE REDUCTASE SUBUNIT E"/>
    <property type="match status" value="1"/>
</dbReference>
<dbReference type="PANTHER" id="PTHR11403">
    <property type="entry name" value="CYTOCHROME C OXIDASE SUBUNIT III"/>
    <property type="match status" value="1"/>
</dbReference>
<dbReference type="GO" id="GO:0016020">
    <property type="term" value="C:membrane"/>
    <property type="evidence" value="ECO:0007669"/>
    <property type="project" value="UniProtKB-SubCell"/>
</dbReference>
<comment type="subcellular location">
    <subcellularLocation>
        <location evidence="1">Membrane</location>
        <topology evidence="1">Multi-pass membrane protein</topology>
    </subcellularLocation>
</comment>
<protein>
    <recommendedName>
        <fullName evidence="7">Heme-copper oxidase subunit III family profile domain-containing protein</fullName>
    </recommendedName>
</protein>
<dbReference type="CDD" id="cd00386">
    <property type="entry name" value="Heme_Cu_Oxidase_III_like"/>
    <property type="match status" value="1"/>
</dbReference>
<organism evidence="8">
    <name type="scientific">marine metagenome</name>
    <dbReference type="NCBI Taxonomy" id="408172"/>
    <lineage>
        <taxon>unclassified sequences</taxon>
        <taxon>metagenomes</taxon>
        <taxon>ecological metagenomes</taxon>
    </lineage>
</organism>
<evidence type="ECO:0000313" key="8">
    <source>
        <dbReference type="EMBL" id="SVC20009.1"/>
    </source>
</evidence>
<dbReference type="InterPro" id="IPR024791">
    <property type="entry name" value="Cyt_c/ubiquinol_Oxase_su3"/>
</dbReference>
<gene>
    <name evidence="8" type="ORF">METZ01_LOCUS272863</name>
</gene>
<dbReference type="GO" id="GO:0019646">
    <property type="term" value="P:aerobic electron transport chain"/>
    <property type="evidence" value="ECO:0007669"/>
    <property type="project" value="InterPro"/>
</dbReference>
<evidence type="ECO:0000259" key="7">
    <source>
        <dbReference type="PROSITE" id="PS50253"/>
    </source>
</evidence>
<evidence type="ECO:0000256" key="4">
    <source>
        <dbReference type="ARBA" id="ARBA00022989"/>
    </source>
</evidence>
<keyword evidence="4 6" id="KW-1133">Transmembrane helix</keyword>
<evidence type="ECO:0000256" key="2">
    <source>
        <dbReference type="ARBA" id="ARBA00010581"/>
    </source>
</evidence>